<dbReference type="Proteomes" id="UP000231542">
    <property type="component" value="Unassembled WGS sequence"/>
</dbReference>
<dbReference type="AlphaFoldDB" id="A0A2H0YX74"/>
<comment type="caution">
    <text evidence="1">The sequence shown here is derived from an EMBL/GenBank/DDBJ whole genome shotgun (WGS) entry which is preliminary data.</text>
</comment>
<dbReference type="EMBL" id="PEXU01000001">
    <property type="protein sequence ID" value="PIS43098.1"/>
    <property type="molecule type" value="Genomic_DNA"/>
</dbReference>
<organism evidence="1 2">
    <name type="scientific">Candidatus Kerfeldbacteria bacterium CG08_land_8_20_14_0_20_40_16</name>
    <dbReference type="NCBI Taxonomy" id="2014244"/>
    <lineage>
        <taxon>Bacteria</taxon>
        <taxon>Candidatus Kerfeldiibacteriota</taxon>
    </lineage>
</organism>
<protein>
    <submittedName>
        <fullName evidence="1">Uncharacterized protein</fullName>
    </submittedName>
</protein>
<reference evidence="1 2" key="1">
    <citation type="submission" date="2017-09" db="EMBL/GenBank/DDBJ databases">
        <title>Depth-based differentiation of microbial function through sediment-hosted aquifers and enrichment of novel symbionts in the deep terrestrial subsurface.</title>
        <authorList>
            <person name="Probst A.J."/>
            <person name="Ladd B."/>
            <person name="Jarett J.K."/>
            <person name="Geller-Mcgrath D.E."/>
            <person name="Sieber C.M."/>
            <person name="Emerson J.B."/>
            <person name="Anantharaman K."/>
            <person name="Thomas B.C."/>
            <person name="Malmstrom R."/>
            <person name="Stieglmeier M."/>
            <person name="Klingl A."/>
            <person name="Woyke T."/>
            <person name="Ryan C.M."/>
            <person name="Banfield J.F."/>
        </authorList>
    </citation>
    <scope>NUCLEOTIDE SEQUENCE [LARGE SCALE GENOMIC DNA]</scope>
    <source>
        <strain evidence="1">CG08_land_8_20_14_0_20_40_16</strain>
    </source>
</reference>
<proteinExistence type="predicted"/>
<evidence type="ECO:0000313" key="1">
    <source>
        <dbReference type="EMBL" id="PIS43098.1"/>
    </source>
</evidence>
<sequence length="69" mass="8023">MNERETYHKGDTVTEESDYVCVPCGFRKHFKHGEIFTECTSCLSGTEDGHEDYVEGLELWEKFKLTAEE</sequence>
<gene>
    <name evidence="1" type="ORF">COT24_00010</name>
</gene>
<accession>A0A2H0YX74</accession>
<evidence type="ECO:0000313" key="2">
    <source>
        <dbReference type="Proteomes" id="UP000231542"/>
    </source>
</evidence>
<name>A0A2H0YX74_9BACT</name>